<dbReference type="PANTHER" id="PTHR30537">
    <property type="entry name" value="HTH-TYPE TRANSCRIPTIONAL REGULATOR"/>
    <property type="match status" value="1"/>
</dbReference>
<dbReference type="PANTHER" id="PTHR30537:SF5">
    <property type="entry name" value="HTH-TYPE TRANSCRIPTIONAL ACTIVATOR TTDR-RELATED"/>
    <property type="match status" value="1"/>
</dbReference>
<sequence length="156" mass="17207">MRFGDLPDSRLTVRPLLPNRRIACAAPAYLARAGHPGQPSDLAAHACIVIRESDETYGSWHFQRDGRQETVKVRGMLSTNDGSTATGWALDGHGILLRSSWEIEPLLASGQLQAVLPDWSLPPAAVKLVYPTRDQLSATMRALSDFLADWFRQGVR</sequence>
<dbReference type="Gene3D" id="3.40.190.290">
    <property type="match status" value="1"/>
</dbReference>
<gene>
    <name evidence="3" type="primary">dmlR_9</name>
    <name evidence="3" type="ORF">GAK31_00696</name>
</gene>
<dbReference type="InterPro" id="IPR005119">
    <property type="entry name" value="LysR_subst-bd"/>
</dbReference>
<reference evidence="4" key="1">
    <citation type="journal article" date="2020" name="MBio">
        <title>Horizontal gene transfer to a defensive symbiont with a reduced genome amongst a multipartite beetle microbiome.</title>
        <authorList>
            <person name="Waterworth S.C."/>
            <person name="Florez L.V."/>
            <person name="Rees E.R."/>
            <person name="Hertweck C."/>
            <person name="Kaltenpoth M."/>
            <person name="Kwan J.C."/>
        </authorList>
    </citation>
    <scope>NUCLEOTIDE SEQUENCE [LARGE SCALE GENOMIC DNA]</scope>
</reference>
<dbReference type="AlphaFoldDB" id="A0A7V8FJY5"/>
<organism evidence="3 4">
    <name type="scientific">Stenotrophomonas maltophilia</name>
    <name type="common">Pseudomonas maltophilia</name>
    <name type="synonym">Xanthomonas maltophilia</name>
    <dbReference type="NCBI Taxonomy" id="40324"/>
    <lineage>
        <taxon>Bacteria</taxon>
        <taxon>Pseudomonadati</taxon>
        <taxon>Pseudomonadota</taxon>
        <taxon>Gammaproteobacteria</taxon>
        <taxon>Lysobacterales</taxon>
        <taxon>Lysobacteraceae</taxon>
        <taxon>Stenotrophomonas</taxon>
        <taxon>Stenotrophomonas maltophilia group</taxon>
    </lineage>
</organism>
<accession>A0A7V8FJY5</accession>
<proteinExistence type="inferred from homology"/>
<dbReference type="EMBL" id="WNDS01000001">
    <property type="protein sequence ID" value="KAF1017431.1"/>
    <property type="molecule type" value="Genomic_DNA"/>
</dbReference>
<evidence type="ECO:0000313" key="3">
    <source>
        <dbReference type="EMBL" id="KAF1017431.1"/>
    </source>
</evidence>
<evidence type="ECO:0000313" key="4">
    <source>
        <dbReference type="Proteomes" id="UP000487117"/>
    </source>
</evidence>
<evidence type="ECO:0000259" key="2">
    <source>
        <dbReference type="Pfam" id="PF03466"/>
    </source>
</evidence>
<name>A0A7V8FJY5_STEMA</name>
<dbReference type="InterPro" id="IPR058163">
    <property type="entry name" value="LysR-type_TF_proteobact-type"/>
</dbReference>
<comment type="similarity">
    <text evidence="1">Belongs to the LysR transcriptional regulatory family.</text>
</comment>
<protein>
    <submittedName>
        <fullName evidence="3">HTH-type transcriptional regulator DmlR</fullName>
    </submittedName>
</protein>
<dbReference type="Pfam" id="PF03466">
    <property type="entry name" value="LysR_substrate"/>
    <property type="match status" value="1"/>
</dbReference>
<evidence type="ECO:0000256" key="1">
    <source>
        <dbReference type="ARBA" id="ARBA00009437"/>
    </source>
</evidence>
<feature type="domain" description="LysR substrate-binding" evidence="2">
    <location>
        <begin position="2"/>
        <end position="151"/>
    </location>
</feature>
<dbReference type="Proteomes" id="UP000487117">
    <property type="component" value="Unassembled WGS sequence"/>
</dbReference>
<dbReference type="SUPFAM" id="SSF53850">
    <property type="entry name" value="Periplasmic binding protein-like II"/>
    <property type="match status" value="1"/>
</dbReference>
<comment type="caution">
    <text evidence="3">The sequence shown here is derived from an EMBL/GenBank/DDBJ whole genome shotgun (WGS) entry which is preliminary data.</text>
</comment>